<keyword evidence="2" id="KW-1185">Reference proteome</keyword>
<accession>A0A392V4I9</accession>
<dbReference type="EMBL" id="LXQA011041012">
    <property type="protein sequence ID" value="MCI82343.1"/>
    <property type="molecule type" value="Genomic_DNA"/>
</dbReference>
<name>A0A392V4I9_9FABA</name>
<sequence length="55" mass="6139">MVVQDWRVQQGGAACWLVGSWHHRQFKGKVEIVGYCLQIDAETCFGTACRAGRNA</sequence>
<comment type="caution">
    <text evidence="1">The sequence shown here is derived from an EMBL/GenBank/DDBJ whole genome shotgun (WGS) entry which is preliminary data.</text>
</comment>
<reference evidence="1 2" key="1">
    <citation type="journal article" date="2018" name="Front. Plant Sci.">
        <title>Red Clover (Trifolium pratense) and Zigzag Clover (T. medium) - A Picture of Genomic Similarities and Differences.</title>
        <authorList>
            <person name="Dluhosova J."/>
            <person name="Istvanek J."/>
            <person name="Nedelnik J."/>
            <person name="Repkova J."/>
        </authorList>
    </citation>
    <scope>NUCLEOTIDE SEQUENCE [LARGE SCALE GENOMIC DNA]</scope>
    <source>
        <strain evidence="2">cv. 10/8</strain>
        <tissue evidence="1">Leaf</tissue>
    </source>
</reference>
<organism evidence="1 2">
    <name type="scientific">Trifolium medium</name>
    <dbReference type="NCBI Taxonomy" id="97028"/>
    <lineage>
        <taxon>Eukaryota</taxon>
        <taxon>Viridiplantae</taxon>
        <taxon>Streptophyta</taxon>
        <taxon>Embryophyta</taxon>
        <taxon>Tracheophyta</taxon>
        <taxon>Spermatophyta</taxon>
        <taxon>Magnoliopsida</taxon>
        <taxon>eudicotyledons</taxon>
        <taxon>Gunneridae</taxon>
        <taxon>Pentapetalae</taxon>
        <taxon>rosids</taxon>
        <taxon>fabids</taxon>
        <taxon>Fabales</taxon>
        <taxon>Fabaceae</taxon>
        <taxon>Papilionoideae</taxon>
        <taxon>50 kb inversion clade</taxon>
        <taxon>NPAAA clade</taxon>
        <taxon>Hologalegina</taxon>
        <taxon>IRL clade</taxon>
        <taxon>Trifolieae</taxon>
        <taxon>Trifolium</taxon>
    </lineage>
</organism>
<protein>
    <submittedName>
        <fullName evidence="1">Uncharacterized protein</fullName>
    </submittedName>
</protein>
<evidence type="ECO:0000313" key="1">
    <source>
        <dbReference type="EMBL" id="MCI82343.1"/>
    </source>
</evidence>
<evidence type="ECO:0000313" key="2">
    <source>
        <dbReference type="Proteomes" id="UP000265520"/>
    </source>
</evidence>
<dbReference type="Proteomes" id="UP000265520">
    <property type="component" value="Unassembled WGS sequence"/>
</dbReference>
<feature type="non-terminal residue" evidence="1">
    <location>
        <position position="55"/>
    </location>
</feature>
<dbReference type="AlphaFoldDB" id="A0A392V4I9"/>
<proteinExistence type="predicted"/>